<proteinExistence type="predicted"/>
<dbReference type="Proteomes" id="UP001385951">
    <property type="component" value="Unassembled WGS sequence"/>
</dbReference>
<name>A0AAW0FVR5_9APHY</name>
<dbReference type="AlphaFoldDB" id="A0AAW0FVR5"/>
<sequence>MVHTRYRGGELALQLSNIFELFPPQSLQPLLVSSEPMFHIPFNAIMTHPNDDHRITNSRPNVLGSRVP</sequence>
<evidence type="ECO:0000313" key="2">
    <source>
        <dbReference type="Proteomes" id="UP001385951"/>
    </source>
</evidence>
<comment type="caution">
    <text evidence="1">The sequence shown here is derived from an EMBL/GenBank/DDBJ whole genome shotgun (WGS) entry which is preliminary data.</text>
</comment>
<keyword evidence="2" id="KW-1185">Reference proteome</keyword>
<gene>
    <name evidence="1" type="ORF">QCA50_016108</name>
</gene>
<evidence type="ECO:0000313" key="1">
    <source>
        <dbReference type="EMBL" id="KAK7680800.1"/>
    </source>
</evidence>
<dbReference type="EMBL" id="JASBNA010000046">
    <property type="protein sequence ID" value="KAK7680800.1"/>
    <property type="molecule type" value="Genomic_DNA"/>
</dbReference>
<protein>
    <submittedName>
        <fullName evidence="1">Uncharacterized protein</fullName>
    </submittedName>
</protein>
<accession>A0AAW0FVR5</accession>
<organism evidence="1 2">
    <name type="scientific">Cerrena zonata</name>
    <dbReference type="NCBI Taxonomy" id="2478898"/>
    <lineage>
        <taxon>Eukaryota</taxon>
        <taxon>Fungi</taxon>
        <taxon>Dikarya</taxon>
        <taxon>Basidiomycota</taxon>
        <taxon>Agaricomycotina</taxon>
        <taxon>Agaricomycetes</taxon>
        <taxon>Polyporales</taxon>
        <taxon>Cerrenaceae</taxon>
        <taxon>Cerrena</taxon>
    </lineage>
</organism>
<reference evidence="1 2" key="1">
    <citation type="submission" date="2022-09" db="EMBL/GenBank/DDBJ databases">
        <authorList>
            <person name="Palmer J.M."/>
        </authorList>
    </citation>
    <scope>NUCLEOTIDE SEQUENCE [LARGE SCALE GENOMIC DNA]</scope>
    <source>
        <strain evidence="1 2">DSM 7382</strain>
    </source>
</reference>